<sequence>MKMSFNSVIEAARKRPLVTMLEEIRIYVIERLYRQKIKGNFWDLTICPSIRLKLSKLKDLQSMKSDLGMMHMLWTLVNGNVYLENKKP</sequence>
<gene>
    <name evidence="1" type="ORF">LSAT_V11C100031430</name>
</gene>
<reference evidence="1 2" key="1">
    <citation type="journal article" date="2017" name="Nat. Commun.">
        <title>Genome assembly with in vitro proximity ligation data and whole-genome triplication in lettuce.</title>
        <authorList>
            <person name="Reyes-Chin-Wo S."/>
            <person name="Wang Z."/>
            <person name="Yang X."/>
            <person name="Kozik A."/>
            <person name="Arikit S."/>
            <person name="Song C."/>
            <person name="Xia L."/>
            <person name="Froenicke L."/>
            <person name="Lavelle D.O."/>
            <person name="Truco M.J."/>
            <person name="Xia R."/>
            <person name="Zhu S."/>
            <person name="Xu C."/>
            <person name="Xu H."/>
            <person name="Xu X."/>
            <person name="Cox K."/>
            <person name="Korf I."/>
            <person name="Meyers B.C."/>
            <person name="Michelmore R.W."/>
        </authorList>
    </citation>
    <scope>NUCLEOTIDE SEQUENCE [LARGE SCALE GENOMIC DNA]</scope>
    <source>
        <strain evidence="2">cv. Salinas</strain>
        <tissue evidence="1">Seedlings</tissue>
    </source>
</reference>
<evidence type="ECO:0000313" key="2">
    <source>
        <dbReference type="Proteomes" id="UP000235145"/>
    </source>
</evidence>
<dbReference type="EMBL" id="NBSK02000001">
    <property type="protein sequence ID" value="KAJ0226155.1"/>
    <property type="molecule type" value="Genomic_DNA"/>
</dbReference>
<name>A0A9R1WNV7_LACSA</name>
<keyword evidence="2" id="KW-1185">Reference proteome</keyword>
<comment type="caution">
    <text evidence="1">The sequence shown here is derived from an EMBL/GenBank/DDBJ whole genome shotgun (WGS) entry which is preliminary data.</text>
</comment>
<evidence type="ECO:0000313" key="1">
    <source>
        <dbReference type="EMBL" id="KAJ0226155.1"/>
    </source>
</evidence>
<dbReference type="Proteomes" id="UP000235145">
    <property type="component" value="Unassembled WGS sequence"/>
</dbReference>
<proteinExistence type="predicted"/>
<protein>
    <submittedName>
        <fullName evidence="1">Uncharacterized protein</fullName>
    </submittedName>
</protein>
<dbReference type="AlphaFoldDB" id="A0A9R1WNV7"/>
<organism evidence="1 2">
    <name type="scientific">Lactuca sativa</name>
    <name type="common">Garden lettuce</name>
    <dbReference type="NCBI Taxonomy" id="4236"/>
    <lineage>
        <taxon>Eukaryota</taxon>
        <taxon>Viridiplantae</taxon>
        <taxon>Streptophyta</taxon>
        <taxon>Embryophyta</taxon>
        <taxon>Tracheophyta</taxon>
        <taxon>Spermatophyta</taxon>
        <taxon>Magnoliopsida</taxon>
        <taxon>eudicotyledons</taxon>
        <taxon>Gunneridae</taxon>
        <taxon>Pentapetalae</taxon>
        <taxon>asterids</taxon>
        <taxon>campanulids</taxon>
        <taxon>Asterales</taxon>
        <taxon>Asteraceae</taxon>
        <taxon>Cichorioideae</taxon>
        <taxon>Cichorieae</taxon>
        <taxon>Lactucinae</taxon>
        <taxon>Lactuca</taxon>
    </lineage>
</organism>
<accession>A0A9R1WNV7</accession>